<evidence type="ECO:0000313" key="3">
    <source>
        <dbReference type="Proteomes" id="UP000648722"/>
    </source>
</evidence>
<name>A0ABQ1XW85_9PROT</name>
<gene>
    <name evidence="2" type="ORF">GCM10007420_21870</name>
</gene>
<dbReference type="EMBL" id="BMFS01000010">
    <property type="protein sequence ID" value="GGH05053.1"/>
    <property type="molecule type" value="Genomic_DNA"/>
</dbReference>
<keyword evidence="3" id="KW-1185">Reference proteome</keyword>
<organism evidence="2 3">
    <name type="scientific">Glycocaulis albus</name>
    <dbReference type="NCBI Taxonomy" id="1382801"/>
    <lineage>
        <taxon>Bacteria</taxon>
        <taxon>Pseudomonadati</taxon>
        <taxon>Pseudomonadota</taxon>
        <taxon>Alphaproteobacteria</taxon>
        <taxon>Maricaulales</taxon>
        <taxon>Maricaulaceae</taxon>
        <taxon>Glycocaulis</taxon>
    </lineage>
</organism>
<evidence type="ECO:0000256" key="1">
    <source>
        <dbReference type="SAM" id="Phobius"/>
    </source>
</evidence>
<accession>A0ABQ1XW85</accession>
<keyword evidence="1" id="KW-0472">Membrane</keyword>
<comment type="caution">
    <text evidence="2">The sequence shown here is derived from an EMBL/GenBank/DDBJ whole genome shotgun (WGS) entry which is preliminary data.</text>
</comment>
<dbReference type="RefSeq" id="WP_188452630.1">
    <property type="nucleotide sequence ID" value="NZ_BMFS01000010.1"/>
</dbReference>
<reference evidence="3" key="1">
    <citation type="journal article" date="2019" name="Int. J. Syst. Evol. Microbiol.">
        <title>The Global Catalogue of Microorganisms (GCM) 10K type strain sequencing project: providing services to taxonomists for standard genome sequencing and annotation.</title>
        <authorList>
            <consortium name="The Broad Institute Genomics Platform"/>
            <consortium name="The Broad Institute Genome Sequencing Center for Infectious Disease"/>
            <person name="Wu L."/>
            <person name="Ma J."/>
        </authorList>
    </citation>
    <scope>NUCLEOTIDE SEQUENCE [LARGE SCALE GENOMIC DNA]</scope>
    <source>
        <strain evidence="3">CGMCC 1.12766</strain>
    </source>
</reference>
<keyword evidence="1" id="KW-1133">Transmembrane helix</keyword>
<evidence type="ECO:0000313" key="2">
    <source>
        <dbReference type="EMBL" id="GGH05053.1"/>
    </source>
</evidence>
<dbReference type="Proteomes" id="UP000648722">
    <property type="component" value="Unassembled WGS sequence"/>
</dbReference>
<feature type="transmembrane region" description="Helical" evidence="1">
    <location>
        <begin position="28"/>
        <end position="48"/>
    </location>
</feature>
<proteinExistence type="predicted"/>
<sequence length="145" mass="15820">MAESSIKIRQEGRGLRAGLRRAFGGINMGDLALCGAIIISTGLSLLALHESRQKQDEMVMVSYEQLASLFASEIVGLVASSELEGMTDHYLVTAHRLTQEFSSRTGTVVIASEAVVGRGNRMTDITGWVHRETMREIGAVRQRAE</sequence>
<protein>
    <submittedName>
        <fullName evidence="2">Uncharacterized protein</fullName>
    </submittedName>
</protein>
<keyword evidence="1" id="KW-0812">Transmembrane</keyword>